<sequence length="103" mass="12060">MGKYLPFEGKSFRERQPFRTENKDKPREMVSEVLRKKNSCHNFGSTDHYANKCKKAKKKIYAIEKVPGEGVQTEKSDSDSMGYDIRENSDDDQDPIEEYLVEY</sequence>
<name>A0A9Q3PSM9_9BASI</name>
<protein>
    <submittedName>
        <fullName evidence="2">Uncharacterized protein</fullName>
    </submittedName>
</protein>
<dbReference type="EMBL" id="AVOT02090544">
    <property type="protein sequence ID" value="MBW0572673.1"/>
    <property type="molecule type" value="Genomic_DNA"/>
</dbReference>
<feature type="compositionally biased region" description="Basic and acidic residues" evidence="1">
    <location>
        <begin position="10"/>
        <end position="26"/>
    </location>
</feature>
<feature type="region of interest" description="Disordered" evidence="1">
    <location>
        <begin position="1"/>
        <end position="26"/>
    </location>
</feature>
<evidence type="ECO:0000256" key="1">
    <source>
        <dbReference type="SAM" id="MobiDB-lite"/>
    </source>
</evidence>
<gene>
    <name evidence="2" type="ORF">O181_112388</name>
</gene>
<dbReference type="Proteomes" id="UP000765509">
    <property type="component" value="Unassembled WGS sequence"/>
</dbReference>
<evidence type="ECO:0000313" key="2">
    <source>
        <dbReference type="EMBL" id="MBW0572673.1"/>
    </source>
</evidence>
<feature type="compositionally biased region" description="Basic and acidic residues" evidence="1">
    <location>
        <begin position="72"/>
        <end position="88"/>
    </location>
</feature>
<proteinExistence type="predicted"/>
<accession>A0A9Q3PSM9</accession>
<organism evidence="2 3">
    <name type="scientific">Austropuccinia psidii MF-1</name>
    <dbReference type="NCBI Taxonomy" id="1389203"/>
    <lineage>
        <taxon>Eukaryota</taxon>
        <taxon>Fungi</taxon>
        <taxon>Dikarya</taxon>
        <taxon>Basidiomycota</taxon>
        <taxon>Pucciniomycotina</taxon>
        <taxon>Pucciniomycetes</taxon>
        <taxon>Pucciniales</taxon>
        <taxon>Sphaerophragmiaceae</taxon>
        <taxon>Austropuccinia</taxon>
    </lineage>
</organism>
<keyword evidence="3" id="KW-1185">Reference proteome</keyword>
<evidence type="ECO:0000313" key="3">
    <source>
        <dbReference type="Proteomes" id="UP000765509"/>
    </source>
</evidence>
<comment type="caution">
    <text evidence="2">The sequence shown here is derived from an EMBL/GenBank/DDBJ whole genome shotgun (WGS) entry which is preliminary data.</text>
</comment>
<feature type="region of interest" description="Disordered" evidence="1">
    <location>
        <begin position="67"/>
        <end position="95"/>
    </location>
</feature>
<reference evidence="2" key="1">
    <citation type="submission" date="2021-03" db="EMBL/GenBank/DDBJ databases">
        <title>Draft genome sequence of rust myrtle Austropuccinia psidii MF-1, a brazilian biotype.</title>
        <authorList>
            <person name="Quecine M.C."/>
            <person name="Pachon D.M.R."/>
            <person name="Bonatelli M.L."/>
            <person name="Correr F.H."/>
            <person name="Franceschini L.M."/>
            <person name="Leite T.F."/>
            <person name="Margarido G.R.A."/>
            <person name="Almeida C.A."/>
            <person name="Ferrarezi J.A."/>
            <person name="Labate C.A."/>
        </authorList>
    </citation>
    <scope>NUCLEOTIDE SEQUENCE</scope>
    <source>
        <strain evidence="2">MF-1</strain>
    </source>
</reference>
<dbReference type="AlphaFoldDB" id="A0A9Q3PSM9"/>